<feature type="region of interest" description="Disordered" evidence="1">
    <location>
        <begin position="98"/>
        <end position="134"/>
    </location>
</feature>
<dbReference type="EMBL" id="BMPG01000001">
    <property type="protein sequence ID" value="GGL53522.1"/>
    <property type="molecule type" value="Genomic_DNA"/>
</dbReference>
<name>A0A830FGN9_9EURY</name>
<sequence>MVDVRYYCPRCGTVAVLDRDAYLADKSVTPYPLEGWTYAAPDEEYEGDGVDGVRLVCGESDGCRWEHAETRATGSTERQADGCGEAFYLNFVRYEAGEERDARPESEYVELAEGRVPSGPRGPQGPGGPGGFSR</sequence>
<dbReference type="OrthoDB" id="313263at2157"/>
<protein>
    <recommendedName>
        <fullName evidence="2">DUF7969 domain-containing protein</fullName>
    </recommendedName>
</protein>
<organism evidence="3 4">
    <name type="scientific">Halocalculus aciditolerans</name>
    <dbReference type="NCBI Taxonomy" id="1383812"/>
    <lineage>
        <taxon>Archaea</taxon>
        <taxon>Methanobacteriati</taxon>
        <taxon>Methanobacteriota</taxon>
        <taxon>Stenosarchaea group</taxon>
        <taxon>Halobacteria</taxon>
        <taxon>Halobacteriales</taxon>
        <taxon>Halobacteriaceae</taxon>
        <taxon>Halocalculus</taxon>
    </lineage>
</organism>
<proteinExistence type="predicted"/>
<accession>A0A830FGN9</accession>
<evidence type="ECO:0000259" key="2">
    <source>
        <dbReference type="Pfam" id="PF25923"/>
    </source>
</evidence>
<keyword evidence="4" id="KW-1185">Reference proteome</keyword>
<dbReference type="Proteomes" id="UP000607197">
    <property type="component" value="Unassembled WGS sequence"/>
</dbReference>
<feature type="compositionally biased region" description="Gly residues" evidence="1">
    <location>
        <begin position="122"/>
        <end position="134"/>
    </location>
</feature>
<dbReference type="AlphaFoldDB" id="A0A830FGN9"/>
<feature type="domain" description="DUF7969" evidence="2">
    <location>
        <begin position="3"/>
        <end position="131"/>
    </location>
</feature>
<reference evidence="3" key="2">
    <citation type="submission" date="2020-09" db="EMBL/GenBank/DDBJ databases">
        <authorList>
            <person name="Sun Q."/>
            <person name="Ohkuma M."/>
        </authorList>
    </citation>
    <scope>NUCLEOTIDE SEQUENCE</scope>
    <source>
        <strain evidence="3">JCM 19596</strain>
    </source>
</reference>
<dbReference type="InterPro" id="IPR058275">
    <property type="entry name" value="DUF7969"/>
</dbReference>
<evidence type="ECO:0000313" key="4">
    <source>
        <dbReference type="Proteomes" id="UP000607197"/>
    </source>
</evidence>
<evidence type="ECO:0000313" key="3">
    <source>
        <dbReference type="EMBL" id="GGL53522.1"/>
    </source>
</evidence>
<reference evidence="3" key="1">
    <citation type="journal article" date="2014" name="Int. J. Syst. Evol. Microbiol.">
        <title>Complete genome sequence of Corynebacterium casei LMG S-19264T (=DSM 44701T), isolated from a smear-ripened cheese.</title>
        <authorList>
            <consortium name="US DOE Joint Genome Institute (JGI-PGF)"/>
            <person name="Walter F."/>
            <person name="Albersmeier A."/>
            <person name="Kalinowski J."/>
            <person name="Ruckert C."/>
        </authorList>
    </citation>
    <scope>NUCLEOTIDE SEQUENCE</scope>
    <source>
        <strain evidence="3">JCM 19596</strain>
    </source>
</reference>
<evidence type="ECO:0000256" key="1">
    <source>
        <dbReference type="SAM" id="MobiDB-lite"/>
    </source>
</evidence>
<comment type="caution">
    <text evidence="3">The sequence shown here is derived from an EMBL/GenBank/DDBJ whole genome shotgun (WGS) entry which is preliminary data.</text>
</comment>
<gene>
    <name evidence="3" type="ORF">GCM10009039_09650</name>
</gene>
<dbReference type="RefSeq" id="WP_188976381.1">
    <property type="nucleotide sequence ID" value="NZ_BMPG01000001.1"/>
</dbReference>
<dbReference type="Pfam" id="PF25923">
    <property type="entry name" value="DUF7969"/>
    <property type="match status" value="1"/>
</dbReference>